<dbReference type="InterPro" id="IPR029063">
    <property type="entry name" value="SAM-dependent_MTases_sf"/>
</dbReference>
<gene>
    <name evidence="3" type="ORF">KFE25_006698</name>
</gene>
<dbReference type="OMA" id="YAQNARM"/>
<dbReference type="GO" id="GO:0016435">
    <property type="term" value="F:rRNA (guanine) methyltransferase activity"/>
    <property type="evidence" value="ECO:0007669"/>
    <property type="project" value="InterPro"/>
</dbReference>
<dbReference type="Pfam" id="PF08241">
    <property type="entry name" value="Methyltransf_11"/>
    <property type="match status" value="1"/>
</dbReference>
<dbReference type="GO" id="GO:0070476">
    <property type="term" value="P:rRNA (guanine-N7)-methylation"/>
    <property type="evidence" value="ECO:0007669"/>
    <property type="project" value="InterPro"/>
</dbReference>
<dbReference type="CDD" id="cd02440">
    <property type="entry name" value="AdoMet_MTases"/>
    <property type="match status" value="1"/>
</dbReference>
<accession>A0A8J6CE02</accession>
<dbReference type="AlphaFoldDB" id="A0A8J6CE02"/>
<protein>
    <recommendedName>
        <fullName evidence="2">Methyltransferase type 11 domain-containing protein</fullName>
    </recommendedName>
</protein>
<evidence type="ECO:0000259" key="2">
    <source>
        <dbReference type="Pfam" id="PF08241"/>
    </source>
</evidence>
<dbReference type="OrthoDB" id="2877at2759"/>
<comment type="caution">
    <text evidence="3">The sequence shown here is derived from an EMBL/GenBank/DDBJ whole genome shotgun (WGS) entry which is preliminary data.</text>
</comment>
<dbReference type="PANTHER" id="PTHR12734:SF0">
    <property type="entry name" value="18S RRNA (GUANINE-N(7))-METHYLTRANSFERASE-RELATED"/>
    <property type="match status" value="1"/>
</dbReference>
<dbReference type="PANTHER" id="PTHR12734">
    <property type="entry name" value="METHYLTRANSFERASE-RELATED"/>
    <property type="match status" value="1"/>
</dbReference>
<organism evidence="3 4">
    <name type="scientific">Diacronema lutheri</name>
    <name type="common">Unicellular marine alga</name>
    <name type="synonym">Monochrysis lutheri</name>
    <dbReference type="NCBI Taxonomy" id="2081491"/>
    <lineage>
        <taxon>Eukaryota</taxon>
        <taxon>Haptista</taxon>
        <taxon>Haptophyta</taxon>
        <taxon>Pavlovophyceae</taxon>
        <taxon>Pavlovales</taxon>
        <taxon>Pavlovaceae</taxon>
        <taxon>Diacronema</taxon>
    </lineage>
</organism>
<feature type="compositionally biased region" description="Basic and acidic residues" evidence="1">
    <location>
        <begin position="244"/>
        <end position="263"/>
    </location>
</feature>
<feature type="compositionally biased region" description="Gly residues" evidence="1">
    <location>
        <begin position="232"/>
        <end position="241"/>
    </location>
</feature>
<evidence type="ECO:0000313" key="3">
    <source>
        <dbReference type="EMBL" id="KAG8467646.1"/>
    </source>
</evidence>
<dbReference type="Gene3D" id="3.40.50.150">
    <property type="entry name" value="Vaccinia Virus protein VP39"/>
    <property type="match status" value="1"/>
</dbReference>
<feature type="compositionally biased region" description="Basic and acidic residues" evidence="1">
    <location>
        <begin position="216"/>
        <end position="227"/>
    </location>
</feature>
<dbReference type="SUPFAM" id="SSF53335">
    <property type="entry name" value="S-adenosyl-L-methionine-dependent methyltransferases"/>
    <property type="match status" value="1"/>
</dbReference>
<feature type="compositionally biased region" description="Gly residues" evidence="1">
    <location>
        <begin position="272"/>
        <end position="282"/>
    </location>
</feature>
<dbReference type="EMBL" id="JAGTXO010000005">
    <property type="protein sequence ID" value="KAG8467646.1"/>
    <property type="molecule type" value="Genomic_DNA"/>
</dbReference>
<feature type="region of interest" description="Disordered" evidence="1">
    <location>
        <begin position="216"/>
        <end position="282"/>
    </location>
</feature>
<evidence type="ECO:0000256" key="1">
    <source>
        <dbReference type="SAM" id="MobiDB-lite"/>
    </source>
</evidence>
<dbReference type="Proteomes" id="UP000751190">
    <property type="component" value="Unassembled WGS sequence"/>
</dbReference>
<feature type="domain" description="Methyltransferase type 11" evidence="2">
    <location>
        <begin position="60"/>
        <end position="162"/>
    </location>
</feature>
<reference evidence="3" key="1">
    <citation type="submission" date="2021-05" db="EMBL/GenBank/DDBJ databases">
        <title>The genome of the haptophyte Pavlova lutheri (Diacronema luteri, Pavlovales) - a model for lipid biosynthesis in eukaryotic algae.</title>
        <authorList>
            <person name="Hulatt C.J."/>
            <person name="Posewitz M.C."/>
        </authorList>
    </citation>
    <scope>NUCLEOTIDE SEQUENCE</scope>
    <source>
        <strain evidence="3">NIVA-4/92</strain>
    </source>
</reference>
<proteinExistence type="predicted"/>
<dbReference type="InterPro" id="IPR039769">
    <property type="entry name" value="Bud23-like"/>
</dbReference>
<dbReference type="GO" id="GO:0005730">
    <property type="term" value="C:nucleolus"/>
    <property type="evidence" value="ECO:0007669"/>
    <property type="project" value="TreeGrafter"/>
</dbReference>
<dbReference type="InterPro" id="IPR013216">
    <property type="entry name" value="Methyltransf_11"/>
</dbReference>
<evidence type="ECO:0000313" key="4">
    <source>
        <dbReference type="Proteomes" id="UP000751190"/>
    </source>
</evidence>
<name>A0A8J6CE02_DIALT</name>
<keyword evidence="4" id="KW-1185">Reference proteome</keyword>
<sequence>MAAPRDARPERTAPAERFYNAGEASRYAQNARMAQIQTHLAQRAVHLLGLPEKSGGALILDLGCGTGYSGRAIERGGNFWVGLDVSADMLGASRRAGKLCDQLCHDMGDGLPFRRRMFDGAISISAVQWLCVSTQSHHRPAERLDAFFRGLRRCLRPGARAVLQLYPEDPSQLEQVRAAAIAADFGGALVADFPTSEAAKKFFLVLCAPQVAVEPRRAAPAEQADARRRGRGGGGGRGAGRGRGRGEPLRAGRVRKEAGRKDVWGGSKRGGRPLGGGRGRRA</sequence>